<gene>
    <name evidence="2" type="ORF">CVO96_14375</name>
</gene>
<sequence length="246" mass="26697">MQGLLSDIPLLGALELIHSTRQTGVLDVQAEVPYAVAFVGGEIVSGGILDWLGLEALYASPLVPEVGSFAFTKKAVTGQALGGYTHLISDWARTSDEWSQLCAVIGSPSGYFRGAEPLFEREGGRSVRAAAREAEVPVFEVAQFVAQALRDGRLEAVERYEWFRLKLHAAPRRGAGGVPRVAEPLEPLGQMIAGGMPIREARARLLNELKMGLRFPGSGWVWRDLVWEVQADLNVVDTPPERAAPP</sequence>
<proteinExistence type="predicted"/>
<evidence type="ECO:0000259" key="1">
    <source>
        <dbReference type="Pfam" id="PF14332"/>
    </source>
</evidence>
<comment type="caution">
    <text evidence="2">The sequence shown here is derived from an EMBL/GenBank/DDBJ whole genome shotgun (WGS) entry which is preliminary data.</text>
</comment>
<accession>A0A2K3V0S2</accession>
<name>A0A2K3V0S2_9DEIO</name>
<keyword evidence="3" id="KW-1185">Reference proteome</keyword>
<dbReference type="Proteomes" id="UP000236379">
    <property type="component" value="Unassembled WGS sequence"/>
</dbReference>
<dbReference type="AlphaFoldDB" id="A0A2K3V0S2"/>
<dbReference type="Pfam" id="PF14332">
    <property type="entry name" value="DUF4388"/>
    <property type="match status" value="1"/>
</dbReference>
<dbReference type="RefSeq" id="WP_103312815.1">
    <property type="nucleotide sequence ID" value="NZ_PPPD01000001.1"/>
</dbReference>
<feature type="domain" description="PatA-like N-terminal" evidence="1">
    <location>
        <begin position="2"/>
        <end position="99"/>
    </location>
</feature>
<organism evidence="2 3">
    <name type="scientific">Deinococcus koreensis</name>
    <dbReference type="NCBI Taxonomy" id="2054903"/>
    <lineage>
        <taxon>Bacteria</taxon>
        <taxon>Thermotogati</taxon>
        <taxon>Deinococcota</taxon>
        <taxon>Deinococci</taxon>
        <taxon>Deinococcales</taxon>
        <taxon>Deinococcaceae</taxon>
        <taxon>Deinococcus</taxon>
    </lineage>
</organism>
<dbReference type="InterPro" id="IPR025497">
    <property type="entry name" value="PatA-like_N"/>
</dbReference>
<evidence type="ECO:0000313" key="3">
    <source>
        <dbReference type="Proteomes" id="UP000236379"/>
    </source>
</evidence>
<protein>
    <submittedName>
        <fullName evidence="2">GTPase-activating protein</fullName>
    </submittedName>
</protein>
<evidence type="ECO:0000313" key="2">
    <source>
        <dbReference type="EMBL" id="PNY82381.1"/>
    </source>
</evidence>
<reference evidence="2 3" key="1">
    <citation type="submission" date="2018-01" db="EMBL/GenBank/DDBJ databases">
        <title>Deinococcus koreensis sp. nov., a radiation-resistant bacterium isolated from river water.</title>
        <authorList>
            <person name="Choi A."/>
        </authorList>
    </citation>
    <scope>NUCLEOTIDE SEQUENCE [LARGE SCALE GENOMIC DNA]</scope>
    <source>
        <strain evidence="2 3">SJW1-2</strain>
    </source>
</reference>
<dbReference type="EMBL" id="PPPD01000001">
    <property type="protein sequence ID" value="PNY82381.1"/>
    <property type="molecule type" value="Genomic_DNA"/>
</dbReference>
<dbReference type="OrthoDB" id="61762at2"/>